<dbReference type="EMBL" id="CP048222">
    <property type="protein sequence ID" value="QHT68310.1"/>
    <property type="molecule type" value="Genomic_DNA"/>
</dbReference>
<reference evidence="2 3" key="1">
    <citation type="submission" date="2020-01" db="EMBL/GenBank/DDBJ databases">
        <authorList>
            <person name="Kim M.K."/>
        </authorList>
    </citation>
    <scope>NUCLEOTIDE SEQUENCE [LARGE SCALE GENOMIC DNA]</scope>
    <source>
        <strain evidence="2 3">172606-1</strain>
    </source>
</reference>
<protein>
    <submittedName>
        <fullName evidence="2">DUF2236 domain-containing protein</fullName>
    </submittedName>
</protein>
<sequence length="365" mass="41525">MERMRTNMNEAFLQAMREETDPVADQVIEHLFTKGELKNVNGWLTSLSDNNEALPADLPEPVRQYFEQTSQLLEWADRKQMHKGAVFFSKHVQAILSVLGSLSLPYCYAAADGAQVLYLSQRIRKDTKKRLADTGQFVLNVLNPKAFDTKGTGIRSIQKVRLMHAAVRWHTLKSDQWNDVWGKPVNQEDMLGTNLAFSYIVLEGLHKLGIYYSSQEADAYLYLWNVIGYMLGMRKELLPENRKEAYWFSKLIEKRHFRKSEAGIELTKALMQSFEELTPSSAFKGLSGGYMRYLLGDKTADLLELPRKSLTNVLIKPISAVNTMLSLAGSLPWKNSSTYAVEAMLLAIEQENGKADFRMPVGLRE</sequence>
<dbReference type="AlphaFoldDB" id="A0A6C0GKZ2"/>
<accession>A0A6C0GKZ2</accession>
<dbReference type="GO" id="GO:0016491">
    <property type="term" value="F:oxidoreductase activity"/>
    <property type="evidence" value="ECO:0007669"/>
    <property type="project" value="InterPro"/>
</dbReference>
<dbReference type="Proteomes" id="UP000480178">
    <property type="component" value="Chromosome"/>
</dbReference>
<organism evidence="2 3">
    <name type="scientific">Rhodocytophaga rosea</name>
    <dbReference type="NCBI Taxonomy" id="2704465"/>
    <lineage>
        <taxon>Bacteria</taxon>
        <taxon>Pseudomonadati</taxon>
        <taxon>Bacteroidota</taxon>
        <taxon>Cytophagia</taxon>
        <taxon>Cytophagales</taxon>
        <taxon>Rhodocytophagaceae</taxon>
        <taxon>Rhodocytophaga</taxon>
    </lineage>
</organism>
<name>A0A6C0GKZ2_9BACT</name>
<dbReference type="PANTHER" id="PTHR37539">
    <property type="entry name" value="SECRETED PROTEIN-RELATED"/>
    <property type="match status" value="1"/>
</dbReference>
<evidence type="ECO:0000313" key="2">
    <source>
        <dbReference type="EMBL" id="QHT68310.1"/>
    </source>
</evidence>
<evidence type="ECO:0000313" key="3">
    <source>
        <dbReference type="Proteomes" id="UP000480178"/>
    </source>
</evidence>
<evidence type="ECO:0000259" key="1">
    <source>
        <dbReference type="Pfam" id="PF09995"/>
    </source>
</evidence>
<gene>
    <name evidence="2" type="ORF">GXP67_17515</name>
</gene>
<feature type="domain" description="ER-bound oxygenase mpaB/mpaB'/Rubber oxygenase catalytic" evidence="1">
    <location>
        <begin position="121"/>
        <end position="308"/>
    </location>
</feature>
<proteinExistence type="predicted"/>
<dbReference type="InterPro" id="IPR018713">
    <property type="entry name" value="MPAB/Lcp_cat_dom"/>
</dbReference>
<dbReference type="RefSeq" id="WP_162444324.1">
    <property type="nucleotide sequence ID" value="NZ_CP048222.1"/>
</dbReference>
<dbReference type="Pfam" id="PF09995">
    <property type="entry name" value="MPAB_Lcp_cat"/>
    <property type="match status" value="1"/>
</dbReference>
<dbReference type="InterPro" id="IPR037473">
    <property type="entry name" value="Lcp-like"/>
</dbReference>
<dbReference type="PANTHER" id="PTHR37539:SF1">
    <property type="entry name" value="ER-BOUND OXYGENASE MPAB_MPAB'_RUBBER OXYGENASE CATALYTIC DOMAIN-CONTAINING PROTEIN"/>
    <property type="match status" value="1"/>
</dbReference>
<dbReference type="KEGG" id="rhoz:GXP67_17515"/>
<keyword evidence="3" id="KW-1185">Reference proteome</keyword>